<keyword evidence="1" id="KW-1133">Transmembrane helix</keyword>
<keyword evidence="1" id="KW-0812">Transmembrane</keyword>
<dbReference type="AlphaFoldDB" id="A0A2P2NKC6"/>
<sequence length="93" mass="10928">MLLRVHYRFLLELEMLVFCQCIRSCIQWLQSLALFIMRLDLTFLGKAYLFVSCIWLGFLLPTTQHHPNPYGFLIGPVYCMTNEAYITHVLGLQ</sequence>
<protein>
    <submittedName>
        <fullName evidence="2">Uncharacterized protein</fullName>
    </submittedName>
</protein>
<name>A0A2P2NKC6_RHIMU</name>
<evidence type="ECO:0000313" key="2">
    <source>
        <dbReference type="EMBL" id="MBX42895.1"/>
    </source>
</evidence>
<feature type="transmembrane region" description="Helical" evidence="1">
    <location>
        <begin position="43"/>
        <end position="60"/>
    </location>
</feature>
<organism evidence="2">
    <name type="scientific">Rhizophora mucronata</name>
    <name type="common">Asiatic mangrove</name>
    <dbReference type="NCBI Taxonomy" id="61149"/>
    <lineage>
        <taxon>Eukaryota</taxon>
        <taxon>Viridiplantae</taxon>
        <taxon>Streptophyta</taxon>
        <taxon>Embryophyta</taxon>
        <taxon>Tracheophyta</taxon>
        <taxon>Spermatophyta</taxon>
        <taxon>Magnoliopsida</taxon>
        <taxon>eudicotyledons</taxon>
        <taxon>Gunneridae</taxon>
        <taxon>Pentapetalae</taxon>
        <taxon>rosids</taxon>
        <taxon>fabids</taxon>
        <taxon>Malpighiales</taxon>
        <taxon>Rhizophoraceae</taxon>
        <taxon>Rhizophora</taxon>
    </lineage>
</organism>
<reference evidence="2" key="1">
    <citation type="submission" date="2018-02" db="EMBL/GenBank/DDBJ databases">
        <title>Rhizophora mucronata_Transcriptome.</title>
        <authorList>
            <person name="Meera S.P."/>
            <person name="Sreeshan A."/>
            <person name="Augustine A."/>
        </authorList>
    </citation>
    <scope>NUCLEOTIDE SEQUENCE</scope>
    <source>
        <tissue evidence="2">Leaf</tissue>
    </source>
</reference>
<evidence type="ECO:0000256" key="1">
    <source>
        <dbReference type="SAM" id="Phobius"/>
    </source>
</evidence>
<accession>A0A2P2NKC6</accession>
<dbReference type="EMBL" id="GGEC01062411">
    <property type="protein sequence ID" value="MBX42895.1"/>
    <property type="molecule type" value="Transcribed_RNA"/>
</dbReference>
<proteinExistence type="predicted"/>
<keyword evidence="1" id="KW-0472">Membrane</keyword>